<name>A0AAV9PI31_9PEZI</name>
<reference evidence="4 5" key="1">
    <citation type="submission" date="2023-08" db="EMBL/GenBank/DDBJ databases">
        <title>Black Yeasts Isolated from many extreme environments.</title>
        <authorList>
            <person name="Coleine C."/>
            <person name="Stajich J.E."/>
            <person name="Selbmann L."/>
        </authorList>
    </citation>
    <scope>NUCLEOTIDE SEQUENCE [LARGE SCALE GENOMIC DNA]</scope>
    <source>
        <strain evidence="4 5">CCFEE 5935</strain>
    </source>
</reference>
<sequence>MAAAVASPSSGHRHDSLFLSVFPKTNFTTPTPESTPNIGSISSPGAPFGGFGSFREEPDETVRFTRAWSTATRHLALSTQSEEGRPVGRDILEAFFYLLQNGQSQKDLAAWYANEIGVHLRTFVLPELQAWEQPIPLSKANDVLRDTLQLLLNAQQYYISRLETLISSIPPGGRKDHVTSFRTQALRSFHTLVLHSLPQQRLQKTLTGVIYQRLEQSLLQSSNPERCLKDGQCHCQFDLSQLPLSELHEVGLGGLIGERAFAQAIHRLLQGPGIERRCFQVDWTGHRSVLTRLRSWMSSLVIPQVERALAALKGNNWMKLGAADAEQLTSIAVNNLGHSRTSSLFDYVKAWPASTGAILDIWEYLSAGTQTDKAHVCQSFIEQMQRRLLHAGASTSDILGLYVNVIHAFKALDGRGVLLEKVAVPIRNYLRARDDTVTIIAVSFLADVDENGNVATSEVDRVCTDITLEVSNTALGGSSEHHMLNWDDMEWMPDPIDAGPDYRSSKSEDVIAQILGLFEQEEFITEVTSVLAQHLLHATDPSFVKETRLVELLKSRLDATKLQAADVMLKDMRDSVALGKRINPLANYGTDAAPTPKEIQAAITEGGITLSSLYRLFQTRIKRSQFMAAVKLVANKRGDLYYPKRTGAPAETGASLSKNGTINFKTQILSSFFWPELRSDEFRIPQALEPLQNTFEKKFGELGSQRRLHFRPALARVSVRLDLEDRTIEESDVPAWRASVIDAFQDYDDTVGLTAEQLAEMLQMDEELVMDALHFWTSKSVLFQLSAGAYAVLERLDMEIEPLHQQAQHHDDMISAVKSQDAMFRESAPMFETFIANMLRNQGAKEIGGMMGITSLLKMVLPTFTYGDEEVILLLSDMEKKGQVKRNDGLNTPHSIQRIMDNNKDHRVAALSSKPGIDGPAHQPGPAIERRATGTRATNKPCNREGHGWGKRCRLNRLPTQGNSTTPASPSSLAVTAPVTPYEPQAQQQTFGSPLHRCKAAGHRDPRGDARDDGPAETPASKPNTTRPRRSKTAKTTIQPHNEQPQSRLLTLPRELRDMIISHLLTQPTAIYTNLLINPVANERSTVDAYLALSLTSRQIHHEAHHMFFRSNSFAFHAATWGRINLPAIPARSVKVMRRFELYRWRAGAEVRLVCRVAGRVGEEEVDFKVVCGKQLPIPGRTVDEPKELMRAVWRVRYLVCECVRAYGALGMADLSLAAMEVKMVWA</sequence>
<proteinExistence type="inferred from homology"/>
<feature type="domain" description="Cullin family profile" evidence="3">
    <location>
        <begin position="508"/>
        <end position="777"/>
    </location>
</feature>
<dbReference type="GO" id="GO:0005680">
    <property type="term" value="C:anaphase-promoting complex"/>
    <property type="evidence" value="ECO:0007669"/>
    <property type="project" value="TreeGrafter"/>
</dbReference>
<evidence type="ECO:0000256" key="2">
    <source>
        <dbReference type="SAM" id="MobiDB-lite"/>
    </source>
</evidence>
<dbReference type="AlphaFoldDB" id="A0AAV9PI31"/>
<dbReference type="RefSeq" id="XP_064661666.1">
    <property type="nucleotide sequence ID" value="XM_064800327.1"/>
</dbReference>
<accession>A0AAV9PI31</accession>
<feature type="compositionally biased region" description="Polar residues" evidence="2">
    <location>
        <begin position="958"/>
        <end position="974"/>
    </location>
</feature>
<dbReference type="GeneID" id="89924417"/>
<gene>
    <name evidence="4" type="ORF">LTR77_003070</name>
</gene>
<dbReference type="InterPro" id="IPR016158">
    <property type="entry name" value="Cullin_homology"/>
</dbReference>
<comment type="caution">
    <text evidence="4">The sequence shown here is derived from an EMBL/GenBank/DDBJ whole genome shotgun (WGS) entry which is preliminary data.</text>
</comment>
<dbReference type="SUPFAM" id="SSF75632">
    <property type="entry name" value="Cullin homology domain"/>
    <property type="match status" value="1"/>
</dbReference>
<keyword evidence="5" id="KW-1185">Reference proteome</keyword>
<evidence type="ECO:0000313" key="4">
    <source>
        <dbReference type="EMBL" id="KAK5172948.1"/>
    </source>
</evidence>
<dbReference type="InterPro" id="IPR059120">
    <property type="entry name" value="Cullin-like_AB"/>
</dbReference>
<dbReference type="GO" id="GO:0031625">
    <property type="term" value="F:ubiquitin protein ligase binding"/>
    <property type="evidence" value="ECO:0007669"/>
    <property type="project" value="InterPro"/>
</dbReference>
<feature type="region of interest" description="Disordered" evidence="2">
    <location>
        <begin position="910"/>
        <end position="1048"/>
    </location>
</feature>
<feature type="compositionally biased region" description="Polar residues" evidence="2">
    <location>
        <begin position="1034"/>
        <end position="1048"/>
    </location>
</feature>
<organism evidence="4 5">
    <name type="scientific">Saxophila tyrrhenica</name>
    <dbReference type="NCBI Taxonomy" id="1690608"/>
    <lineage>
        <taxon>Eukaryota</taxon>
        <taxon>Fungi</taxon>
        <taxon>Dikarya</taxon>
        <taxon>Ascomycota</taxon>
        <taxon>Pezizomycotina</taxon>
        <taxon>Dothideomycetes</taxon>
        <taxon>Dothideomycetidae</taxon>
        <taxon>Mycosphaerellales</taxon>
        <taxon>Extremaceae</taxon>
        <taxon>Saxophila</taxon>
    </lineage>
</organism>
<dbReference type="GO" id="GO:0007091">
    <property type="term" value="P:metaphase/anaphase transition of mitotic cell cycle"/>
    <property type="evidence" value="ECO:0007669"/>
    <property type="project" value="TreeGrafter"/>
</dbReference>
<feature type="compositionally biased region" description="Basic and acidic residues" evidence="2">
    <location>
        <begin position="1002"/>
        <end position="1014"/>
    </location>
</feature>
<dbReference type="PANTHER" id="PTHR45957:SF1">
    <property type="entry name" value="ANAPHASE-PROMOTING COMPLEX SUBUNIT 2"/>
    <property type="match status" value="1"/>
</dbReference>
<dbReference type="PROSITE" id="PS50069">
    <property type="entry name" value="CULLIN_2"/>
    <property type="match status" value="1"/>
</dbReference>
<dbReference type="Proteomes" id="UP001337655">
    <property type="component" value="Unassembled WGS sequence"/>
</dbReference>
<dbReference type="InterPro" id="IPR036317">
    <property type="entry name" value="Cullin_homology_sf"/>
</dbReference>
<dbReference type="GO" id="GO:0006511">
    <property type="term" value="P:ubiquitin-dependent protein catabolic process"/>
    <property type="evidence" value="ECO:0007669"/>
    <property type="project" value="InterPro"/>
</dbReference>
<evidence type="ECO:0000313" key="5">
    <source>
        <dbReference type="Proteomes" id="UP001337655"/>
    </source>
</evidence>
<dbReference type="InterPro" id="IPR057975">
    <property type="entry name" value="TPR_ANAPC2"/>
</dbReference>
<dbReference type="Gene3D" id="3.30.230.130">
    <property type="entry name" value="Cullin, Chain C, Domain 2"/>
    <property type="match status" value="1"/>
</dbReference>
<dbReference type="PANTHER" id="PTHR45957">
    <property type="entry name" value="ANAPHASE-PROMOTING COMPLEX SUBUNIT 2"/>
    <property type="match status" value="1"/>
</dbReference>
<dbReference type="Pfam" id="PF25773">
    <property type="entry name" value="TPR_ANAPC2"/>
    <property type="match status" value="1"/>
</dbReference>
<dbReference type="GO" id="GO:0070979">
    <property type="term" value="P:protein K11-linked ubiquitination"/>
    <property type="evidence" value="ECO:0007669"/>
    <property type="project" value="TreeGrafter"/>
</dbReference>
<dbReference type="EMBL" id="JAVRRT010000004">
    <property type="protein sequence ID" value="KAK5172948.1"/>
    <property type="molecule type" value="Genomic_DNA"/>
</dbReference>
<protein>
    <recommendedName>
        <fullName evidence="3">Cullin family profile domain-containing protein</fullName>
    </recommendedName>
</protein>
<comment type="similarity">
    <text evidence="1">Belongs to the cullin family.</text>
</comment>
<dbReference type="InterPro" id="IPR044554">
    <property type="entry name" value="ANAPC2"/>
</dbReference>
<evidence type="ECO:0000256" key="1">
    <source>
        <dbReference type="PROSITE-ProRule" id="PRU00330"/>
    </source>
</evidence>
<dbReference type="Pfam" id="PF26557">
    <property type="entry name" value="Cullin_AB"/>
    <property type="match status" value="1"/>
</dbReference>
<evidence type="ECO:0000259" key="3">
    <source>
        <dbReference type="PROSITE" id="PS50069"/>
    </source>
</evidence>